<dbReference type="InterPro" id="IPR005174">
    <property type="entry name" value="KIB1-4_b-propeller"/>
</dbReference>
<gene>
    <name evidence="2" type="ORF">POM88_044868</name>
</gene>
<reference evidence="2" key="2">
    <citation type="submission" date="2023-05" db="EMBL/GenBank/DDBJ databases">
        <authorList>
            <person name="Schelkunov M.I."/>
        </authorList>
    </citation>
    <scope>NUCLEOTIDE SEQUENCE</scope>
    <source>
        <strain evidence="2">Hsosn_3</strain>
        <tissue evidence="2">Leaf</tissue>
    </source>
</reference>
<feature type="domain" description="F-box" evidence="1">
    <location>
        <begin position="97"/>
        <end position="143"/>
    </location>
</feature>
<keyword evidence="3" id="KW-1185">Reference proteome</keyword>
<dbReference type="InterPro" id="IPR050942">
    <property type="entry name" value="F-box_BR-signaling"/>
</dbReference>
<dbReference type="InterPro" id="IPR001810">
    <property type="entry name" value="F-box_dom"/>
</dbReference>
<dbReference type="SMART" id="SM00256">
    <property type="entry name" value="FBOX"/>
    <property type="match status" value="1"/>
</dbReference>
<sequence length="439" mass="50530">MNVNLDKGRIWAGIPDLAMKLEQNTLRVTFSTWYYTTRNQMIIMASRNQNQKTLVNLLSENPRSSSKKVHISRKRTSISDLWSTGLRKARISIPESTSDWSKLPEDLLRLLVDRLVVEEDFIVFRSVCKSWRSAIPKSYWKRVPWLLAKKYESAKVVLKGLNSLSQNTNSLSSLFQTELSWRYWGSFTGWILGQNQLDYRLQLINPLTNVVINLPHLGHPISKGMVYYSPGSDSLNPTIEIMAISHRYSGIAMINDELQQWTYLVDKQQKSDFVDLVWYKDHIIAIRSNGTIVVFDEAGVAASLTPPHDKVGDHNALYLIEASGDLIILVQRHVILYGRHFEVYKLNLETGGWIEVTGLGRYSLFVGESYSVSLRINDDTGDSWKPSCIYYTTYNPISEKKLYCYNIVLKRLEFHHLGHVTDVNKCYDFIWYMPAVGTK</sequence>
<dbReference type="PANTHER" id="PTHR44259:SF107">
    <property type="entry name" value="F-BOX PROTEIN SKIP23-LIKE"/>
    <property type="match status" value="1"/>
</dbReference>
<dbReference type="Gene3D" id="1.20.1280.50">
    <property type="match status" value="1"/>
</dbReference>
<organism evidence="2 3">
    <name type="scientific">Heracleum sosnowskyi</name>
    <dbReference type="NCBI Taxonomy" id="360622"/>
    <lineage>
        <taxon>Eukaryota</taxon>
        <taxon>Viridiplantae</taxon>
        <taxon>Streptophyta</taxon>
        <taxon>Embryophyta</taxon>
        <taxon>Tracheophyta</taxon>
        <taxon>Spermatophyta</taxon>
        <taxon>Magnoliopsida</taxon>
        <taxon>eudicotyledons</taxon>
        <taxon>Gunneridae</taxon>
        <taxon>Pentapetalae</taxon>
        <taxon>asterids</taxon>
        <taxon>campanulids</taxon>
        <taxon>Apiales</taxon>
        <taxon>Apiaceae</taxon>
        <taxon>Apioideae</taxon>
        <taxon>apioid superclade</taxon>
        <taxon>Tordylieae</taxon>
        <taxon>Tordyliinae</taxon>
        <taxon>Heracleum</taxon>
    </lineage>
</organism>
<protein>
    <submittedName>
        <fullName evidence="2">DUF295 domain-containing protein</fullName>
    </submittedName>
</protein>
<proteinExistence type="predicted"/>
<evidence type="ECO:0000259" key="1">
    <source>
        <dbReference type="PROSITE" id="PS50181"/>
    </source>
</evidence>
<dbReference type="Pfam" id="PF00646">
    <property type="entry name" value="F-box"/>
    <property type="match status" value="1"/>
</dbReference>
<dbReference type="EMBL" id="JAUIZM010000010">
    <property type="protein sequence ID" value="KAK1360394.1"/>
    <property type="molecule type" value="Genomic_DNA"/>
</dbReference>
<evidence type="ECO:0000313" key="3">
    <source>
        <dbReference type="Proteomes" id="UP001237642"/>
    </source>
</evidence>
<dbReference type="Proteomes" id="UP001237642">
    <property type="component" value="Unassembled WGS sequence"/>
</dbReference>
<dbReference type="PANTHER" id="PTHR44259">
    <property type="entry name" value="OS07G0183000 PROTEIN-RELATED"/>
    <property type="match status" value="1"/>
</dbReference>
<name>A0AAD8M5L2_9APIA</name>
<dbReference type="Pfam" id="PF03478">
    <property type="entry name" value="Beta-prop_KIB1-4"/>
    <property type="match status" value="1"/>
</dbReference>
<accession>A0AAD8M5L2</accession>
<evidence type="ECO:0000313" key="2">
    <source>
        <dbReference type="EMBL" id="KAK1360394.1"/>
    </source>
</evidence>
<reference evidence="2" key="1">
    <citation type="submission" date="2023-02" db="EMBL/GenBank/DDBJ databases">
        <title>Genome of toxic invasive species Heracleum sosnowskyi carries increased number of genes despite the absence of recent whole-genome duplications.</title>
        <authorList>
            <person name="Schelkunov M."/>
            <person name="Shtratnikova V."/>
            <person name="Makarenko M."/>
            <person name="Klepikova A."/>
            <person name="Omelchenko D."/>
            <person name="Novikova G."/>
            <person name="Obukhova E."/>
            <person name="Bogdanov V."/>
            <person name="Penin A."/>
            <person name="Logacheva M."/>
        </authorList>
    </citation>
    <scope>NUCLEOTIDE SEQUENCE</scope>
    <source>
        <strain evidence="2">Hsosn_3</strain>
        <tissue evidence="2">Leaf</tissue>
    </source>
</reference>
<dbReference type="PROSITE" id="PS50181">
    <property type="entry name" value="FBOX"/>
    <property type="match status" value="1"/>
</dbReference>
<comment type="caution">
    <text evidence="2">The sequence shown here is derived from an EMBL/GenBank/DDBJ whole genome shotgun (WGS) entry which is preliminary data.</text>
</comment>
<dbReference type="AlphaFoldDB" id="A0AAD8M5L2"/>